<accession>A0A974HAE0</accession>
<dbReference type="Gene3D" id="3.30.70.1820">
    <property type="entry name" value="L1 transposable element, RRM domain"/>
    <property type="match status" value="1"/>
</dbReference>
<feature type="coiled-coil region" evidence="1">
    <location>
        <begin position="69"/>
        <end position="131"/>
    </location>
</feature>
<dbReference type="InterPro" id="IPR004244">
    <property type="entry name" value="Transposase_22"/>
</dbReference>
<feature type="compositionally biased region" description="Basic residues" evidence="2">
    <location>
        <begin position="1"/>
        <end position="10"/>
    </location>
</feature>
<feature type="compositionally biased region" description="Polar residues" evidence="2">
    <location>
        <begin position="250"/>
        <end position="274"/>
    </location>
</feature>
<dbReference type="EMBL" id="CM004479">
    <property type="protein sequence ID" value="OCT70758.1"/>
    <property type="molecule type" value="Genomic_DNA"/>
</dbReference>
<protein>
    <submittedName>
        <fullName evidence="3">Uncharacterized protein</fullName>
    </submittedName>
</protein>
<feature type="region of interest" description="Disordered" evidence="2">
    <location>
        <begin position="1"/>
        <end position="44"/>
    </location>
</feature>
<evidence type="ECO:0000313" key="3">
    <source>
        <dbReference type="EMBL" id="OCT70758.1"/>
    </source>
</evidence>
<dbReference type="Proteomes" id="UP000694892">
    <property type="component" value="Chromosome 7S"/>
</dbReference>
<proteinExistence type="predicted"/>
<evidence type="ECO:0000256" key="1">
    <source>
        <dbReference type="SAM" id="Coils"/>
    </source>
</evidence>
<evidence type="ECO:0000313" key="4">
    <source>
        <dbReference type="Proteomes" id="UP000694892"/>
    </source>
</evidence>
<evidence type="ECO:0000256" key="2">
    <source>
        <dbReference type="SAM" id="MobiDB-lite"/>
    </source>
</evidence>
<gene>
    <name evidence="3" type="ORF">XELAEV_18037683mg</name>
</gene>
<feature type="region of interest" description="Disordered" evidence="2">
    <location>
        <begin position="246"/>
        <end position="299"/>
    </location>
</feature>
<reference evidence="4" key="1">
    <citation type="journal article" date="2016" name="Nature">
        <title>Genome evolution in the allotetraploid frog Xenopus laevis.</title>
        <authorList>
            <person name="Session A.M."/>
            <person name="Uno Y."/>
            <person name="Kwon T."/>
            <person name="Chapman J.A."/>
            <person name="Toyoda A."/>
            <person name="Takahashi S."/>
            <person name="Fukui A."/>
            <person name="Hikosaka A."/>
            <person name="Suzuki A."/>
            <person name="Kondo M."/>
            <person name="van Heeringen S.J."/>
            <person name="Quigley I."/>
            <person name="Heinz S."/>
            <person name="Ogino H."/>
            <person name="Ochi H."/>
            <person name="Hellsten U."/>
            <person name="Lyons J.B."/>
            <person name="Simakov O."/>
            <person name="Putnam N."/>
            <person name="Stites J."/>
            <person name="Kuroki Y."/>
            <person name="Tanaka T."/>
            <person name="Michiue T."/>
            <person name="Watanabe M."/>
            <person name="Bogdanovic O."/>
            <person name="Lister R."/>
            <person name="Georgiou G."/>
            <person name="Paranjpe S.S."/>
            <person name="van Kruijsbergen I."/>
            <person name="Shu S."/>
            <person name="Carlson J."/>
            <person name="Kinoshita T."/>
            <person name="Ohta Y."/>
            <person name="Mawaribuchi S."/>
            <person name="Jenkins J."/>
            <person name="Grimwood J."/>
            <person name="Schmutz J."/>
            <person name="Mitros T."/>
            <person name="Mozaffari S.V."/>
            <person name="Suzuki Y."/>
            <person name="Haramoto Y."/>
            <person name="Yamamoto T.S."/>
            <person name="Takagi C."/>
            <person name="Heald R."/>
            <person name="Miller K."/>
            <person name="Haudenschild C."/>
            <person name="Kitzman J."/>
            <person name="Nakayama T."/>
            <person name="Izutsu Y."/>
            <person name="Robert J."/>
            <person name="Fortriede J."/>
            <person name="Burns K."/>
            <person name="Lotay V."/>
            <person name="Karimi K."/>
            <person name="Yasuoka Y."/>
            <person name="Dichmann D.S."/>
            <person name="Flajnik M.F."/>
            <person name="Houston D.W."/>
            <person name="Shendure J."/>
            <person name="DuPasquier L."/>
            <person name="Vize P.D."/>
            <person name="Zorn A.M."/>
            <person name="Ito M."/>
            <person name="Marcotte E.M."/>
            <person name="Wallingford J.B."/>
            <person name="Ito Y."/>
            <person name="Asashima M."/>
            <person name="Ueno N."/>
            <person name="Matsuda Y."/>
            <person name="Veenstra G.J."/>
            <person name="Fujiyama A."/>
            <person name="Harland R.M."/>
            <person name="Taira M."/>
            <person name="Rokhsar D.S."/>
        </authorList>
    </citation>
    <scope>NUCLEOTIDE SEQUENCE [LARGE SCALE GENOMIC DNA]</scope>
    <source>
        <strain evidence="4">J</strain>
    </source>
</reference>
<sequence length="299" mass="33667">MGPPATKKKAQLQTPPIFQRRTADTARPPSLSPRIEQTEDPEPQACGPNVHAALQDVQLLFKTELSAAVAEFAKQLRDLGDRVDTLEQHSDAHALSLQDDQAQLNLHQSQLLTLENKVEDLENRSRRGNLRLRGVPETVSDLPQMAEGLLRLLLPDLPDAHLHIERMHRALGRPRNNLPRDIVMKLHHVEVRDMALQAARKLPRESLPHGMQLFADLAPTTLLKRKQMQPQCTIRTLEEGLSLLEGTRTPTSHLSRSPSASPRQGPDWTQTPKNKQQRDHSPKTQRHTRPRPESVPPAT</sequence>
<organism evidence="3 4">
    <name type="scientific">Xenopus laevis</name>
    <name type="common">African clawed frog</name>
    <dbReference type="NCBI Taxonomy" id="8355"/>
    <lineage>
        <taxon>Eukaryota</taxon>
        <taxon>Metazoa</taxon>
        <taxon>Chordata</taxon>
        <taxon>Craniata</taxon>
        <taxon>Vertebrata</taxon>
        <taxon>Euteleostomi</taxon>
        <taxon>Amphibia</taxon>
        <taxon>Batrachia</taxon>
        <taxon>Anura</taxon>
        <taxon>Pipoidea</taxon>
        <taxon>Pipidae</taxon>
        <taxon>Xenopodinae</taxon>
        <taxon>Xenopus</taxon>
        <taxon>Xenopus</taxon>
    </lineage>
</organism>
<keyword evidence="1" id="KW-0175">Coiled coil</keyword>
<name>A0A974HAE0_XENLA</name>
<dbReference type="PANTHER" id="PTHR11505">
    <property type="entry name" value="L1 TRANSPOSABLE ELEMENT-RELATED"/>
    <property type="match status" value="1"/>
</dbReference>
<dbReference type="AlphaFoldDB" id="A0A974HAE0"/>